<feature type="non-terminal residue" evidence="6">
    <location>
        <position position="206"/>
    </location>
</feature>
<keyword evidence="7" id="KW-1185">Reference proteome</keyword>
<name>A0A4V1IPV6_9FUNG</name>
<dbReference type="Proteomes" id="UP000269721">
    <property type="component" value="Unassembled WGS sequence"/>
</dbReference>
<dbReference type="GO" id="GO:0008270">
    <property type="term" value="F:zinc ion binding"/>
    <property type="evidence" value="ECO:0007669"/>
    <property type="project" value="UniProtKB-KW"/>
</dbReference>
<keyword evidence="3" id="KW-0863">Zinc-finger</keyword>
<sequence>MPAIDMAMPMPVSRSPRTDSASFRRMAIIGSIGKSLGTSFGRGGSYTREGFLDVYNFQFGSRSPVNAISPSRDLAHFAFLEDQYCKDFACCGIQLEDLHDLLQHYEECHVRVESDVDDDEDLPFEFESLDEMDTDMSDSDSTNSDPNDMYMKTQFHSQRHYHQAVALSDICSEDYRIIHQSGGHAASAFDTSVLHRKRSAHPSSTR</sequence>
<keyword evidence="2" id="KW-0677">Repeat</keyword>
<keyword evidence="1" id="KW-0479">Metal-binding</keyword>
<evidence type="ECO:0000313" key="7">
    <source>
        <dbReference type="Proteomes" id="UP000269721"/>
    </source>
</evidence>
<keyword evidence="4" id="KW-0862">Zinc</keyword>
<evidence type="ECO:0000256" key="2">
    <source>
        <dbReference type="ARBA" id="ARBA00022737"/>
    </source>
</evidence>
<evidence type="ECO:0000256" key="3">
    <source>
        <dbReference type="ARBA" id="ARBA00022771"/>
    </source>
</evidence>
<gene>
    <name evidence="6" type="ORF">BDK51DRAFT_49112</name>
</gene>
<dbReference type="EMBL" id="ML000159">
    <property type="protein sequence ID" value="RKO84387.1"/>
    <property type="molecule type" value="Genomic_DNA"/>
</dbReference>
<feature type="compositionally biased region" description="Low complexity" evidence="5">
    <location>
        <begin position="139"/>
        <end position="148"/>
    </location>
</feature>
<reference evidence="7" key="1">
    <citation type="journal article" date="2018" name="Nat. Microbiol.">
        <title>Leveraging single-cell genomics to expand the fungal tree of life.</title>
        <authorList>
            <person name="Ahrendt S.R."/>
            <person name="Quandt C.A."/>
            <person name="Ciobanu D."/>
            <person name="Clum A."/>
            <person name="Salamov A."/>
            <person name="Andreopoulos B."/>
            <person name="Cheng J.F."/>
            <person name="Woyke T."/>
            <person name="Pelin A."/>
            <person name="Henrissat B."/>
            <person name="Reynolds N.K."/>
            <person name="Benny G.L."/>
            <person name="Smith M.E."/>
            <person name="James T.Y."/>
            <person name="Grigoriev I.V."/>
        </authorList>
    </citation>
    <scope>NUCLEOTIDE SEQUENCE [LARGE SCALE GENOMIC DNA]</scope>
</reference>
<dbReference type="InterPro" id="IPR051580">
    <property type="entry name" value="ZnF-Chromatin_assoc"/>
</dbReference>
<evidence type="ECO:0000256" key="1">
    <source>
        <dbReference type="ARBA" id="ARBA00022723"/>
    </source>
</evidence>
<organism evidence="6 7">
    <name type="scientific">Blyttiomyces helicus</name>
    <dbReference type="NCBI Taxonomy" id="388810"/>
    <lineage>
        <taxon>Eukaryota</taxon>
        <taxon>Fungi</taxon>
        <taxon>Fungi incertae sedis</taxon>
        <taxon>Chytridiomycota</taxon>
        <taxon>Chytridiomycota incertae sedis</taxon>
        <taxon>Chytridiomycetes</taxon>
        <taxon>Chytridiomycetes incertae sedis</taxon>
        <taxon>Blyttiomyces</taxon>
    </lineage>
</organism>
<evidence type="ECO:0000256" key="5">
    <source>
        <dbReference type="SAM" id="MobiDB-lite"/>
    </source>
</evidence>
<dbReference type="GO" id="GO:0005634">
    <property type="term" value="C:nucleus"/>
    <property type="evidence" value="ECO:0007669"/>
    <property type="project" value="TreeGrafter"/>
</dbReference>
<feature type="region of interest" description="Disordered" evidence="5">
    <location>
        <begin position="130"/>
        <end position="150"/>
    </location>
</feature>
<dbReference type="PANTHER" id="PTHR23057">
    <property type="entry name" value="JUXTAPOSED WITH ANOTHER ZINC FINGER PROTEIN 1"/>
    <property type="match status" value="1"/>
</dbReference>
<dbReference type="AlphaFoldDB" id="A0A4V1IPV6"/>
<protein>
    <submittedName>
        <fullName evidence="6">Uncharacterized protein</fullName>
    </submittedName>
</protein>
<proteinExistence type="predicted"/>
<accession>A0A4V1IPV6</accession>
<evidence type="ECO:0000256" key="4">
    <source>
        <dbReference type="ARBA" id="ARBA00022833"/>
    </source>
</evidence>
<dbReference type="PANTHER" id="PTHR23057:SF0">
    <property type="entry name" value="JUXTAPOSED WITH ANOTHER ZINC FINGER PROTEIN 1"/>
    <property type="match status" value="1"/>
</dbReference>
<dbReference type="OrthoDB" id="3269380at2759"/>
<evidence type="ECO:0000313" key="6">
    <source>
        <dbReference type="EMBL" id="RKO84387.1"/>
    </source>
</evidence>